<evidence type="ECO:0000313" key="8">
    <source>
        <dbReference type="Proteomes" id="UP000004080"/>
    </source>
</evidence>
<dbReference type="Proteomes" id="UP000004080">
    <property type="component" value="Unassembled WGS sequence"/>
</dbReference>
<gene>
    <name evidence="7" type="ORF">A374_11115</name>
</gene>
<evidence type="ECO:0000256" key="4">
    <source>
        <dbReference type="ARBA" id="ARBA00022989"/>
    </source>
</evidence>
<comment type="similarity">
    <text evidence="2">Belongs to the autoinducer-2 exporter (AI-2E) (TC 2.A.86) family.</text>
</comment>
<dbReference type="PANTHER" id="PTHR21716:SF15">
    <property type="entry name" value="TRANSPORT PROTEIN YRRI-RELATED"/>
    <property type="match status" value="1"/>
</dbReference>
<feature type="transmembrane region" description="Helical" evidence="6">
    <location>
        <begin position="162"/>
        <end position="180"/>
    </location>
</feature>
<dbReference type="InterPro" id="IPR002549">
    <property type="entry name" value="AI-2E-like"/>
</dbReference>
<dbReference type="eggNOG" id="COG0628">
    <property type="taxonomic scope" value="Bacteria"/>
</dbReference>
<feature type="transmembrane region" description="Helical" evidence="6">
    <location>
        <begin position="244"/>
        <end position="273"/>
    </location>
</feature>
<comment type="caution">
    <text evidence="7">The sequence shown here is derived from an EMBL/GenBank/DDBJ whole genome shotgun (WGS) entry which is preliminary data.</text>
</comment>
<accession>I8AII3</accession>
<feature type="transmembrane region" description="Helical" evidence="6">
    <location>
        <begin position="39"/>
        <end position="61"/>
    </location>
</feature>
<feature type="transmembrane region" description="Helical" evidence="6">
    <location>
        <begin position="280"/>
        <end position="302"/>
    </location>
</feature>
<evidence type="ECO:0000256" key="2">
    <source>
        <dbReference type="ARBA" id="ARBA00009773"/>
    </source>
</evidence>
<evidence type="ECO:0000256" key="1">
    <source>
        <dbReference type="ARBA" id="ARBA00004141"/>
    </source>
</evidence>
<reference evidence="7 8" key="1">
    <citation type="journal article" date="2012" name="J. Bacteriol.">
        <title>Genome of Bacillus macauensis ZFHKF-1, a Long-Chain-Forming Bacterium.</title>
        <authorList>
            <person name="Cai L."/>
            <person name="Zhang T."/>
        </authorList>
    </citation>
    <scope>NUCLEOTIDE SEQUENCE [LARGE SCALE GENOMIC DNA]</scope>
    <source>
        <strain evidence="7 8">ZFHKF-1</strain>
    </source>
</reference>
<organism evidence="7 8">
    <name type="scientific">Fictibacillus macauensis ZFHKF-1</name>
    <dbReference type="NCBI Taxonomy" id="1196324"/>
    <lineage>
        <taxon>Bacteria</taxon>
        <taxon>Bacillati</taxon>
        <taxon>Bacillota</taxon>
        <taxon>Bacilli</taxon>
        <taxon>Bacillales</taxon>
        <taxon>Fictibacillaceae</taxon>
        <taxon>Fictibacillus</taxon>
    </lineage>
</organism>
<dbReference type="AlphaFoldDB" id="I8AII3"/>
<evidence type="ECO:0000313" key="7">
    <source>
        <dbReference type="EMBL" id="EIT85289.1"/>
    </source>
</evidence>
<proteinExistence type="inferred from homology"/>
<keyword evidence="5 6" id="KW-0472">Membrane</keyword>
<evidence type="ECO:0000256" key="3">
    <source>
        <dbReference type="ARBA" id="ARBA00022692"/>
    </source>
</evidence>
<dbReference type="GO" id="GO:0055085">
    <property type="term" value="P:transmembrane transport"/>
    <property type="evidence" value="ECO:0007669"/>
    <property type="project" value="TreeGrafter"/>
</dbReference>
<dbReference type="PANTHER" id="PTHR21716">
    <property type="entry name" value="TRANSMEMBRANE PROTEIN"/>
    <property type="match status" value="1"/>
</dbReference>
<dbReference type="RefSeq" id="WP_007202307.1">
    <property type="nucleotide sequence ID" value="NZ_AKKV01000026.1"/>
</dbReference>
<dbReference type="GO" id="GO:0016020">
    <property type="term" value="C:membrane"/>
    <property type="evidence" value="ECO:0007669"/>
    <property type="project" value="UniProtKB-SubCell"/>
</dbReference>
<feature type="transmembrane region" description="Helical" evidence="6">
    <location>
        <begin position="221"/>
        <end position="238"/>
    </location>
</feature>
<dbReference type="STRING" id="1196324.A374_11115"/>
<evidence type="ECO:0000256" key="6">
    <source>
        <dbReference type="SAM" id="Phobius"/>
    </source>
</evidence>
<sequence length="360" mass="40689">MQKERYIQWMQWLSIVLLLFLCSWLLLLLAPYGSGLLNVLRSVGIPFLLALFLAYLLHPLVEWLHHHGMPRTPAILCIYLLFFGGLAFGLYKGIPQLIVQLRELMESLPLIVHSYEDGLAFIDHHTSHFPRSIHIRIEDYIHSGEEYVQQSLLHSLTFFKRIVDYFFLIIVIPFLVFYFLKDIDVMKRAIWYVTPPAWRKEGRSLLIDIHHTLGGYIRGQLIVGGLLGIGAMIALWLVGMPYPIVLGIIIALTDIIPYFGPILGAIPVLFIAFTISTKMVLFTALIMLALQFIEGNILSPFIVGKSLHIHPALIIFALLVGGQIGGVVGLIIAVPLFSVLKVVALHMLKSRWSAKIDKEP</sequence>
<dbReference type="EMBL" id="AKKV01000026">
    <property type="protein sequence ID" value="EIT85289.1"/>
    <property type="molecule type" value="Genomic_DNA"/>
</dbReference>
<dbReference type="Pfam" id="PF01594">
    <property type="entry name" value="AI-2E_transport"/>
    <property type="match status" value="1"/>
</dbReference>
<name>I8AII3_9BACL</name>
<keyword evidence="8" id="KW-1185">Reference proteome</keyword>
<protein>
    <submittedName>
        <fullName evidence="7">Putative permease</fullName>
    </submittedName>
</protein>
<evidence type="ECO:0000256" key="5">
    <source>
        <dbReference type="ARBA" id="ARBA00023136"/>
    </source>
</evidence>
<feature type="transmembrane region" description="Helical" evidence="6">
    <location>
        <begin position="314"/>
        <end position="340"/>
    </location>
</feature>
<keyword evidence="4 6" id="KW-1133">Transmembrane helix</keyword>
<comment type="subcellular location">
    <subcellularLocation>
        <location evidence="1">Membrane</location>
        <topology evidence="1">Multi-pass membrane protein</topology>
    </subcellularLocation>
</comment>
<dbReference type="PATRIC" id="fig|1196324.3.peg.2280"/>
<feature type="transmembrane region" description="Helical" evidence="6">
    <location>
        <begin position="12"/>
        <end position="33"/>
    </location>
</feature>
<keyword evidence="3 6" id="KW-0812">Transmembrane</keyword>
<feature type="transmembrane region" description="Helical" evidence="6">
    <location>
        <begin position="73"/>
        <end position="91"/>
    </location>
</feature>